<name>A0AA41PY80_9ACTN</name>
<comment type="caution">
    <text evidence="6">The sequence shown here is derived from an EMBL/GenBank/DDBJ whole genome shotgun (WGS) entry which is preliminary data.</text>
</comment>
<dbReference type="InterPro" id="IPR036388">
    <property type="entry name" value="WH-like_DNA-bd_sf"/>
</dbReference>
<keyword evidence="3" id="KW-0804">Transcription</keyword>
<dbReference type="Pfam" id="PF01022">
    <property type="entry name" value="HTH_5"/>
    <property type="match status" value="1"/>
</dbReference>
<dbReference type="InterPro" id="IPR036390">
    <property type="entry name" value="WH_DNA-bd_sf"/>
</dbReference>
<dbReference type="AlphaFoldDB" id="A0AA41PY80"/>
<accession>A0AA41PY80</accession>
<dbReference type="PRINTS" id="PR00778">
    <property type="entry name" value="HTHARSR"/>
</dbReference>
<feature type="domain" description="HTH arsR-type" evidence="5">
    <location>
        <begin position="1"/>
        <end position="104"/>
    </location>
</feature>
<dbReference type="InterPro" id="IPR011991">
    <property type="entry name" value="ArsR-like_HTH"/>
</dbReference>
<evidence type="ECO:0000256" key="1">
    <source>
        <dbReference type="ARBA" id="ARBA00023015"/>
    </source>
</evidence>
<proteinExistence type="predicted"/>
<dbReference type="PANTHER" id="PTHR33154">
    <property type="entry name" value="TRANSCRIPTIONAL REGULATOR, ARSR FAMILY"/>
    <property type="match status" value="1"/>
</dbReference>
<dbReference type="SMART" id="SM00418">
    <property type="entry name" value="HTH_ARSR"/>
    <property type="match status" value="1"/>
</dbReference>
<organism evidence="6 7">
    <name type="scientific">Yinghuangia soli</name>
    <dbReference type="NCBI Taxonomy" id="2908204"/>
    <lineage>
        <taxon>Bacteria</taxon>
        <taxon>Bacillati</taxon>
        <taxon>Actinomycetota</taxon>
        <taxon>Actinomycetes</taxon>
        <taxon>Kitasatosporales</taxon>
        <taxon>Streptomycetaceae</taxon>
        <taxon>Yinghuangia</taxon>
    </lineage>
</organism>
<dbReference type="GO" id="GO:0003677">
    <property type="term" value="F:DNA binding"/>
    <property type="evidence" value="ECO:0007669"/>
    <property type="project" value="UniProtKB-KW"/>
</dbReference>
<evidence type="ECO:0000313" key="7">
    <source>
        <dbReference type="Proteomes" id="UP001165378"/>
    </source>
</evidence>
<gene>
    <name evidence="6" type="ORF">LZ495_12870</name>
</gene>
<dbReference type="PANTHER" id="PTHR33154:SF18">
    <property type="entry name" value="ARSENICAL RESISTANCE OPERON REPRESSOR"/>
    <property type="match status" value="1"/>
</dbReference>
<dbReference type="RefSeq" id="WP_235052262.1">
    <property type="nucleotide sequence ID" value="NZ_JAKFHA010000005.1"/>
</dbReference>
<evidence type="ECO:0000259" key="5">
    <source>
        <dbReference type="PROSITE" id="PS50987"/>
    </source>
</evidence>
<sequence>MTTNDPVLRALAHPTRLRMMSLMWAAPQSAAELGREVGVSQALASHHLRTLGAAGLVEQTGTRKKRGGVERLYRAVRGTPLSDRQDGDAAVMLAETLAHNLRERSRHRTPDEPGVTSDVELWLRPEVWDEFRERMAGLVLELHDASEAPRTEGTVRVGGTVLLYRMDDGDDQDGRSADSGKAGAADGQGVSGES</sequence>
<evidence type="ECO:0000313" key="6">
    <source>
        <dbReference type="EMBL" id="MCF2528109.1"/>
    </source>
</evidence>
<dbReference type="GO" id="GO:0003700">
    <property type="term" value="F:DNA-binding transcription factor activity"/>
    <property type="evidence" value="ECO:0007669"/>
    <property type="project" value="InterPro"/>
</dbReference>
<dbReference type="Gene3D" id="1.10.10.10">
    <property type="entry name" value="Winged helix-like DNA-binding domain superfamily/Winged helix DNA-binding domain"/>
    <property type="match status" value="1"/>
</dbReference>
<protein>
    <submittedName>
        <fullName evidence="6">Helix-turn-helix domain-containing protein</fullName>
    </submittedName>
</protein>
<dbReference type="Proteomes" id="UP001165378">
    <property type="component" value="Unassembled WGS sequence"/>
</dbReference>
<dbReference type="SUPFAM" id="SSF46785">
    <property type="entry name" value="Winged helix' DNA-binding domain"/>
    <property type="match status" value="1"/>
</dbReference>
<feature type="region of interest" description="Disordered" evidence="4">
    <location>
        <begin position="165"/>
        <end position="194"/>
    </location>
</feature>
<reference evidence="6" key="1">
    <citation type="submission" date="2022-01" db="EMBL/GenBank/DDBJ databases">
        <title>Genome-Based Taxonomic Classification of the Phylum Actinobacteria.</title>
        <authorList>
            <person name="Gao Y."/>
        </authorList>
    </citation>
    <scope>NUCLEOTIDE SEQUENCE</scope>
    <source>
        <strain evidence="6">KLBMP 8922</strain>
    </source>
</reference>
<keyword evidence="1" id="KW-0805">Transcription regulation</keyword>
<keyword evidence="2" id="KW-0238">DNA-binding</keyword>
<dbReference type="EMBL" id="JAKFHA010000005">
    <property type="protein sequence ID" value="MCF2528109.1"/>
    <property type="molecule type" value="Genomic_DNA"/>
</dbReference>
<dbReference type="InterPro" id="IPR001845">
    <property type="entry name" value="HTH_ArsR_DNA-bd_dom"/>
</dbReference>
<dbReference type="CDD" id="cd00090">
    <property type="entry name" value="HTH_ARSR"/>
    <property type="match status" value="1"/>
</dbReference>
<keyword evidence="7" id="KW-1185">Reference proteome</keyword>
<dbReference type="PROSITE" id="PS50987">
    <property type="entry name" value="HTH_ARSR_2"/>
    <property type="match status" value="1"/>
</dbReference>
<evidence type="ECO:0000256" key="4">
    <source>
        <dbReference type="SAM" id="MobiDB-lite"/>
    </source>
</evidence>
<dbReference type="InterPro" id="IPR051081">
    <property type="entry name" value="HTH_MetalResp_TranReg"/>
</dbReference>
<evidence type="ECO:0000256" key="3">
    <source>
        <dbReference type="ARBA" id="ARBA00023163"/>
    </source>
</evidence>
<evidence type="ECO:0000256" key="2">
    <source>
        <dbReference type="ARBA" id="ARBA00023125"/>
    </source>
</evidence>